<protein>
    <recommendedName>
        <fullName evidence="3">N-terminal methionine N(alpha)-acetyltransferase NatE</fullName>
        <ecNumber evidence="3">2.3.1.258</ecNumber>
    </recommendedName>
</protein>
<reference evidence="13" key="2">
    <citation type="journal article" date="2019" name="Gigascience">
        <title>High-quality Schistosoma haematobium genome achieved by single-molecule and long-range sequencing.</title>
        <authorList>
            <person name="Stroehlein A.J."/>
            <person name="Korhonen P.K."/>
            <person name="Chong T.M."/>
            <person name="Lim Y.L."/>
            <person name="Chan K.G."/>
            <person name="Webster B."/>
            <person name="Rollinson D."/>
            <person name="Brindley P.J."/>
            <person name="Gasser R.B."/>
            <person name="Young N.D."/>
        </authorList>
    </citation>
    <scope>NUCLEOTIDE SEQUENCE</scope>
</reference>
<sequence length="206" mass="23150">MLAVHSEQGGTVEHKGRSTNGSKIYKKIELGQLTPHNIKQFRLINQTVFPVTYTEKFYSDVLKNSKMCRLAYFNDIVVGAVSYRVENVVVKNVDLATDDNNGQANQTIKKCYIMTLGCLAPYRGYGVGTLMLKHVIKSCLKHGGIKSIYLHVHVGNEGAVAFYKRFGFEITGEVSDYYRRIHPQTAYVLERSLSATEARESDSESD</sequence>
<dbReference type="SUPFAM" id="SSF55729">
    <property type="entry name" value="Acyl-CoA N-acyltransferases (Nat)"/>
    <property type="match status" value="1"/>
</dbReference>
<dbReference type="AlphaFoldDB" id="A0A094ZFZ6"/>
<accession>A0A094ZFZ6</accession>
<reference evidence="13" key="3">
    <citation type="submission" date="2021-06" db="EMBL/GenBank/DDBJ databases">
        <title>Chromosome-level genome assembly for S. haematobium.</title>
        <authorList>
            <person name="Stroehlein A.J."/>
        </authorList>
    </citation>
    <scope>NUCLEOTIDE SEQUENCE</scope>
</reference>
<evidence type="ECO:0000313" key="13">
    <source>
        <dbReference type="EMBL" id="KAH9596047.1"/>
    </source>
</evidence>
<dbReference type="EMBL" id="KL250547">
    <property type="protein sequence ID" value="KGB33410.1"/>
    <property type="molecule type" value="Genomic_DNA"/>
</dbReference>
<dbReference type="KEGG" id="shx:MS3_00001868"/>
<evidence type="ECO:0000256" key="4">
    <source>
        <dbReference type="ARBA" id="ARBA00048251"/>
    </source>
</evidence>
<dbReference type="InterPro" id="IPR000182">
    <property type="entry name" value="GNAT_dom"/>
</dbReference>
<dbReference type="STRING" id="6185.A0A094ZFZ6"/>
<evidence type="ECO:0000313" key="14">
    <source>
        <dbReference type="EMBL" id="KGB33410.1"/>
    </source>
</evidence>
<dbReference type="GO" id="GO:0007064">
    <property type="term" value="P:mitotic sister chromatid cohesion"/>
    <property type="evidence" value="ECO:0007669"/>
    <property type="project" value="TreeGrafter"/>
</dbReference>
<dbReference type="FunFam" id="3.40.630.30:FF:000006">
    <property type="entry name" value="Putative n-alpha-acetyltransferase 50"/>
    <property type="match status" value="1"/>
</dbReference>
<dbReference type="GO" id="GO:0120518">
    <property type="term" value="F:protein N-terminal-methionine acetyltransferase activity"/>
    <property type="evidence" value="ECO:0007669"/>
    <property type="project" value="UniProtKB-EC"/>
</dbReference>
<evidence type="ECO:0000256" key="8">
    <source>
        <dbReference type="ARBA" id="ARBA00048799"/>
    </source>
</evidence>
<dbReference type="PANTHER" id="PTHR42919:SF8">
    <property type="entry name" value="N-ALPHA-ACETYLTRANSFERASE 50"/>
    <property type="match status" value="1"/>
</dbReference>
<dbReference type="OrthoDB" id="47374at2759"/>
<evidence type="ECO:0000256" key="10">
    <source>
        <dbReference type="ARBA" id="ARBA00049103"/>
    </source>
</evidence>
<dbReference type="Proteomes" id="UP000471633">
    <property type="component" value="Unassembled WGS sequence"/>
</dbReference>
<keyword evidence="2" id="KW-0012">Acyltransferase</keyword>
<evidence type="ECO:0000256" key="3">
    <source>
        <dbReference type="ARBA" id="ARBA00039121"/>
    </source>
</evidence>
<comment type="catalytic activity">
    <reaction evidence="4">
        <text>N-terminal L-methionyl-L-seryl-[protein] + acetyl-CoA = N-terminal N(alpha)-acetyl-L-methionyl-L-seryl-[protein] + CoA + H(+)</text>
        <dbReference type="Rhea" id="RHEA:50568"/>
        <dbReference type="Rhea" id="RHEA-COMP:12728"/>
        <dbReference type="Rhea" id="RHEA-COMP:12729"/>
        <dbReference type="ChEBI" id="CHEBI:15378"/>
        <dbReference type="ChEBI" id="CHEBI:57287"/>
        <dbReference type="ChEBI" id="CHEBI:57288"/>
        <dbReference type="ChEBI" id="CHEBI:133400"/>
        <dbReference type="ChEBI" id="CHEBI:133401"/>
        <dbReference type="EC" id="2.3.1.258"/>
    </reaction>
</comment>
<evidence type="ECO:0000256" key="6">
    <source>
        <dbReference type="ARBA" id="ARBA00048490"/>
    </source>
</evidence>
<evidence type="ECO:0000256" key="2">
    <source>
        <dbReference type="ARBA" id="ARBA00023315"/>
    </source>
</evidence>
<comment type="catalytic activity">
    <reaction evidence="5">
        <text>N-terminal L-methionyl-L-tyrosyl-[protein] + acetyl-CoA = N-terminal N(alpha)-acetyl-L-methionyl-L-tyrosyl-[protein] + CoA + H(+)</text>
        <dbReference type="Rhea" id="RHEA:50532"/>
        <dbReference type="Rhea" id="RHEA-COMP:12717"/>
        <dbReference type="Rhea" id="RHEA-COMP:12718"/>
        <dbReference type="ChEBI" id="CHEBI:15378"/>
        <dbReference type="ChEBI" id="CHEBI:57287"/>
        <dbReference type="ChEBI" id="CHEBI:57288"/>
        <dbReference type="ChEBI" id="CHEBI:133384"/>
        <dbReference type="ChEBI" id="CHEBI:133385"/>
        <dbReference type="EC" id="2.3.1.258"/>
    </reaction>
</comment>
<dbReference type="PANTHER" id="PTHR42919">
    <property type="entry name" value="N-ALPHA-ACETYLTRANSFERASE"/>
    <property type="match status" value="1"/>
</dbReference>
<dbReference type="Gene3D" id="3.40.630.30">
    <property type="match status" value="1"/>
</dbReference>
<comment type="catalytic activity">
    <reaction evidence="8">
        <text>N-terminal L-methionyl-L-valyl-[protein] + acetyl-CoA = N-terminal N(alpha)-acetyl-L-methionyl-L-valyl-[protein] + CoA + H(+)</text>
        <dbReference type="Rhea" id="RHEA:50572"/>
        <dbReference type="Rhea" id="RHEA-COMP:12730"/>
        <dbReference type="Rhea" id="RHEA-COMP:12731"/>
        <dbReference type="ChEBI" id="CHEBI:15378"/>
        <dbReference type="ChEBI" id="CHEBI:57287"/>
        <dbReference type="ChEBI" id="CHEBI:57288"/>
        <dbReference type="ChEBI" id="CHEBI:133402"/>
        <dbReference type="ChEBI" id="CHEBI:133403"/>
        <dbReference type="EC" id="2.3.1.258"/>
    </reaction>
</comment>
<proteinExistence type="predicted"/>
<evidence type="ECO:0000313" key="15">
    <source>
        <dbReference type="Proteomes" id="UP000471633"/>
    </source>
</evidence>
<dbReference type="GO" id="GO:0031415">
    <property type="term" value="C:NatA complex"/>
    <property type="evidence" value="ECO:0007669"/>
    <property type="project" value="TreeGrafter"/>
</dbReference>
<keyword evidence="15" id="KW-1185">Reference proteome</keyword>
<dbReference type="EC" id="2.3.1.258" evidence="3"/>
<evidence type="ECO:0000256" key="11">
    <source>
        <dbReference type="ARBA" id="ARBA00049454"/>
    </source>
</evidence>
<comment type="catalytic activity">
    <reaction evidence="6">
        <text>N-terminal L-methionyl-L-phenylalanyl-[protein] + acetyl-CoA = N-terminal N(alpha)-acetyl-L-methionyl-L-phenylalanyl-[protein] + CoA + H(+)</text>
        <dbReference type="Rhea" id="RHEA:50528"/>
        <dbReference type="Rhea" id="RHEA-COMP:12715"/>
        <dbReference type="Rhea" id="RHEA-COMP:12716"/>
        <dbReference type="ChEBI" id="CHEBI:15378"/>
        <dbReference type="ChEBI" id="CHEBI:57287"/>
        <dbReference type="ChEBI" id="CHEBI:57288"/>
        <dbReference type="ChEBI" id="CHEBI:133382"/>
        <dbReference type="ChEBI" id="CHEBI:133383"/>
        <dbReference type="EC" id="2.3.1.258"/>
    </reaction>
</comment>
<dbReference type="CTD" id="80218"/>
<evidence type="ECO:0000256" key="1">
    <source>
        <dbReference type="ARBA" id="ARBA00022679"/>
    </source>
</evidence>
<dbReference type="InterPro" id="IPR016181">
    <property type="entry name" value="Acyl_CoA_acyltransferase"/>
</dbReference>
<evidence type="ECO:0000256" key="7">
    <source>
        <dbReference type="ARBA" id="ARBA00048618"/>
    </source>
</evidence>
<evidence type="ECO:0000256" key="5">
    <source>
        <dbReference type="ARBA" id="ARBA00048335"/>
    </source>
</evidence>
<comment type="catalytic activity">
    <reaction evidence="9">
        <text>N-terminal L-methionyl-L-alanyl-[protein] + acetyl-CoA = N-terminal N(alpha)-acetyl-L-methionyl-L-alanyl-[protein] + CoA + H(+)</text>
        <dbReference type="Rhea" id="RHEA:50564"/>
        <dbReference type="Rhea" id="RHEA-COMP:12726"/>
        <dbReference type="Rhea" id="RHEA-COMP:12727"/>
        <dbReference type="ChEBI" id="CHEBI:15378"/>
        <dbReference type="ChEBI" id="CHEBI:57287"/>
        <dbReference type="ChEBI" id="CHEBI:57288"/>
        <dbReference type="ChEBI" id="CHEBI:133398"/>
        <dbReference type="ChEBI" id="CHEBI:133399"/>
        <dbReference type="EC" id="2.3.1.258"/>
    </reaction>
</comment>
<organism evidence="14">
    <name type="scientific">Schistosoma haematobium</name>
    <name type="common">Blood fluke</name>
    <dbReference type="NCBI Taxonomy" id="6185"/>
    <lineage>
        <taxon>Eukaryota</taxon>
        <taxon>Metazoa</taxon>
        <taxon>Spiralia</taxon>
        <taxon>Lophotrochozoa</taxon>
        <taxon>Platyhelminthes</taxon>
        <taxon>Trematoda</taxon>
        <taxon>Digenea</taxon>
        <taxon>Strigeidida</taxon>
        <taxon>Schistosomatoidea</taxon>
        <taxon>Schistosomatidae</taxon>
        <taxon>Schistosoma</taxon>
    </lineage>
</organism>
<dbReference type="PROSITE" id="PS51186">
    <property type="entry name" value="GNAT"/>
    <property type="match status" value="1"/>
</dbReference>
<dbReference type="CDD" id="cd04301">
    <property type="entry name" value="NAT_SF"/>
    <property type="match status" value="1"/>
</dbReference>
<comment type="catalytic activity">
    <reaction evidence="10">
        <text>N-terminal L-methionyl-L-leucyl-[protein] + acetyl-CoA = N-terminal N(alpha)-acetyl-L-methionyl-L-leucyl-[protein] + CoA + H(+)</text>
        <dbReference type="Rhea" id="RHEA:50520"/>
        <dbReference type="Rhea" id="RHEA-COMP:12711"/>
        <dbReference type="Rhea" id="RHEA-COMP:12712"/>
        <dbReference type="ChEBI" id="CHEBI:15378"/>
        <dbReference type="ChEBI" id="CHEBI:57287"/>
        <dbReference type="ChEBI" id="CHEBI:57288"/>
        <dbReference type="ChEBI" id="CHEBI:133377"/>
        <dbReference type="ChEBI" id="CHEBI:133378"/>
        <dbReference type="EC" id="2.3.1.258"/>
    </reaction>
</comment>
<feature type="domain" description="N-acetyltransferase" evidence="12">
    <location>
        <begin position="28"/>
        <end position="194"/>
    </location>
</feature>
<comment type="catalytic activity">
    <reaction evidence="7">
        <text>N-terminal L-methionyl-L-lysyl-[protein] + acetyl-CoA = N-terminal N(alpha)-acetyl-L-methionyl-L-lysyl-[protein] + CoA + H(+)</text>
        <dbReference type="Rhea" id="RHEA:50580"/>
        <dbReference type="Rhea" id="RHEA-COMP:12734"/>
        <dbReference type="Rhea" id="RHEA-COMP:12735"/>
        <dbReference type="ChEBI" id="CHEBI:15378"/>
        <dbReference type="ChEBI" id="CHEBI:57287"/>
        <dbReference type="ChEBI" id="CHEBI:57288"/>
        <dbReference type="ChEBI" id="CHEBI:133406"/>
        <dbReference type="ChEBI" id="CHEBI:133407"/>
        <dbReference type="EC" id="2.3.1.258"/>
    </reaction>
</comment>
<keyword evidence="1 14" id="KW-0808">Transferase</keyword>
<dbReference type="GeneID" id="24589333"/>
<comment type="catalytic activity">
    <reaction evidence="11">
        <text>N-terminal L-methionyl-L-threonyl-[protein] + acetyl-CoA = N-terminal N(alpha)-acetyl-L-methionyl-L-threonyl-[protein] + CoA + H(+)</text>
        <dbReference type="Rhea" id="RHEA:50576"/>
        <dbReference type="Rhea" id="RHEA-COMP:12732"/>
        <dbReference type="Rhea" id="RHEA-COMP:12733"/>
        <dbReference type="ChEBI" id="CHEBI:15378"/>
        <dbReference type="ChEBI" id="CHEBI:57287"/>
        <dbReference type="ChEBI" id="CHEBI:57288"/>
        <dbReference type="ChEBI" id="CHEBI:133404"/>
        <dbReference type="ChEBI" id="CHEBI:133405"/>
        <dbReference type="EC" id="2.3.1.258"/>
    </reaction>
</comment>
<reference evidence="14" key="1">
    <citation type="journal article" date="2012" name="Nat. Genet.">
        <title>Whole-genome sequence of Schistosoma haematobium.</title>
        <authorList>
            <person name="Young N.D."/>
            <person name="Jex A.R."/>
            <person name="Li B."/>
            <person name="Liu S."/>
            <person name="Yang L."/>
            <person name="Xiong Z."/>
            <person name="Li Y."/>
            <person name="Cantacessi C."/>
            <person name="Hall R.S."/>
            <person name="Xu X."/>
            <person name="Chen F."/>
            <person name="Wu X."/>
            <person name="Zerlotini A."/>
            <person name="Oliveira G."/>
            <person name="Hofmann A."/>
            <person name="Zhang G."/>
            <person name="Fang X."/>
            <person name="Kang Y."/>
            <person name="Campbell B.E."/>
            <person name="Loukas A."/>
            <person name="Ranganathan S."/>
            <person name="Rollinson D."/>
            <person name="Rinaldi G."/>
            <person name="Brindley P.J."/>
            <person name="Yang H."/>
            <person name="Wang J."/>
            <person name="Wang J."/>
            <person name="Gasser R.B."/>
        </authorList>
    </citation>
    <scope>NUCLEOTIDE SEQUENCE [LARGE SCALE GENOMIC DNA]</scope>
</reference>
<dbReference type="InterPro" id="IPR051556">
    <property type="entry name" value="N-term/lysine_N-AcTrnsfr"/>
</dbReference>
<gene>
    <name evidence="13" type="primary">NAA50</name>
    <name evidence="13" type="ORF">MS3_00001868</name>
    <name evidence="14" type="ORF">MS3_01596</name>
</gene>
<name>A0A094ZFZ6_SCHHA</name>
<dbReference type="Pfam" id="PF00583">
    <property type="entry name" value="Acetyltransf_1"/>
    <property type="match status" value="1"/>
</dbReference>
<reference evidence="13" key="4">
    <citation type="journal article" date="2022" name="PLoS Pathog.">
        <title>Chromosome-level genome of Schistosoma haematobium underpins genome-wide explorations of molecular variation.</title>
        <authorList>
            <person name="Stroehlein A.J."/>
            <person name="Korhonen P.K."/>
            <person name="Lee V.V."/>
            <person name="Ralph S.A."/>
            <person name="Mentink-Kane M."/>
            <person name="You H."/>
            <person name="McManus D.P."/>
            <person name="Tchuente L.T."/>
            <person name="Stothard J.R."/>
            <person name="Kaur P."/>
            <person name="Dudchenko O."/>
            <person name="Aiden E.L."/>
            <person name="Yang B."/>
            <person name="Yang H."/>
            <person name="Emery A.M."/>
            <person name="Webster B.L."/>
            <person name="Brindley P.J."/>
            <person name="Rollinson D."/>
            <person name="Chang B.C.H."/>
            <person name="Gasser R.B."/>
            <person name="Young N.D."/>
        </authorList>
    </citation>
    <scope>NUCLEOTIDE SEQUENCE</scope>
</reference>
<dbReference type="RefSeq" id="XP_012793194.1">
    <property type="nucleotide sequence ID" value="XM_012937740.3"/>
</dbReference>
<evidence type="ECO:0000256" key="9">
    <source>
        <dbReference type="ARBA" id="ARBA00049002"/>
    </source>
</evidence>
<dbReference type="EMBL" id="AMPZ03000001">
    <property type="protein sequence ID" value="KAH9596047.1"/>
    <property type="molecule type" value="Genomic_DNA"/>
</dbReference>
<evidence type="ECO:0000259" key="12">
    <source>
        <dbReference type="PROSITE" id="PS51186"/>
    </source>
</evidence>